<evidence type="ECO:0000313" key="3">
    <source>
        <dbReference type="EMBL" id="KZT40595.1"/>
    </source>
</evidence>
<keyword evidence="4" id="KW-1185">Reference proteome</keyword>
<keyword evidence="1" id="KW-0175">Coiled coil</keyword>
<dbReference type="Proteomes" id="UP000076798">
    <property type="component" value="Unassembled WGS sequence"/>
</dbReference>
<proteinExistence type="predicted"/>
<evidence type="ECO:0000256" key="2">
    <source>
        <dbReference type="SAM" id="MobiDB-lite"/>
    </source>
</evidence>
<feature type="coiled-coil region" evidence="1">
    <location>
        <begin position="86"/>
        <end position="169"/>
    </location>
</feature>
<sequence length="216" mass="24065">MNPAFLKTLAQSASDVSDAFHFEADTSLSSVLSGQFPLEPNGTVAQPKNVDRDSLLITSLEQQLSPETSAYDVTRGQFSGSLAQETQRLHAEVNEGQETLDRMKEELDQVKQALQDAEFEKDMAQRMRMLSDGMCTTWQRRVASERENNEELCRQLAECQRKLEAFENRTDVHSETGIRDACRASKSCGELESLGRGGDDGGDMDKVDTYSDESLI</sequence>
<dbReference type="EMBL" id="KV428030">
    <property type="protein sequence ID" value="KZT40595.1"/>
    <property type="molecule type" value="Genomic_DNA"/>
</dbReference>
<feature type="compositionally biased region" description="Basic and acidic residues" evidence="2">
    <location>
        <begin position="197"/>
        <end position="209"/>
    </location>
</feature>
<feature type="region of interest" description="Disordered" evidence="2">
    <location>
        <begin position="191"/>
        <end position="216"/>
    </location>
</feature>
<evidence type="ECO:0000313" key="4">
    <source>
        <dbReference type="Proteomes" id="UP000076798"/>
    </source>
</evidence>
<accession>A0A166FFS6</accession>
<organism evidence="3 4">
    <name type="scientific">Sistotremastrum suecicum HHB10207 ss-3</name>
    <dbReference type="NCBI Taxonomy" id="1314776"/>
    <lineage>
        <taxon>Eukaryota</taxon>
        <taxon>Fungi</taxon>
        <taxon>Dikarya</taxon>
        <taxon>Basidiomycota</taxon>
        <taxon>Agaricomycotina</taxon>
        <taxon>Agaricomycetes</taxon>
        <taxon>Sistotremastrales</taxon>
        <taxon>Sistotremastraceae</taxon>
        <taxon>Sistotremastrum</taxon>
    </lineage>
</organism>
<evidence type="ECO:0000256" key="1">
    <source>
        <dbReference type="SAM" id="Coils"/>
    </source>
</evidence>
<name>A0A166FFS6_9AGAM</name>
<dbReference type="AlphaFoldDB" id="A0A166FFS6"/>
<gene>
    <name evidence="3" type="ORF">SISSUDRAFT_446110</name>
</gene>
<protein>
    <submittedName>
        <fullName evidence="3">Uncharacterized protein</fullName>
    </submittedName>
</protein>
<reference evidence="3 4" key="1">
    <citation type="journal article" date="2016" name="Mol. Biol. Evol.">
        <title>Comparative Genomics of Early-Diverging Mushroom-Forming Fungi Provides Insights into the Origins of Lignocellulose Decay Capabilities.</title>
        <authorList>
            <person name="Nagy L.G."/>
            <person name="Riley R."/>
            <person name="Tritt A."/>
            <person name="Adam C."/>
            <person name="Daum C."/>
            <person name="Floudas D."/>
            <person name="Sun H."/>
            <person name="Yadav J.S."/>
            <person name="Pangilinan J."/>
            <person name="Larsson K.H."/>
            <person name="Matsuura K."/>
            <person name="Barry K."/>
            <person name="Labutti K."/>
            <person name="Kuo R."/>
            <person name="Ohm R.A."/>
            <person name="Bhattacharya S.S."/>
            <person name="Shirouzu T."/>
            <person name="Yoshinaga Y."/>
            <person name="Martin F.M."/>
            <person name="Grigoriev I.V."/>
            <person name="Hibbett D.S."/>
        </authorList>
    </citation>
    <scope>NUCLEOTIDE SEQUENCE [LARGE SCALE GENOMIC DNA]</scope>
    <source>
        <strain evidence="3 4">HHB10207 ss-3</strain>
    </source>
</reference>